<dbReference type="PANTHER" id="PTHR11266:SF17">
    <property type="entry name" value="PROTEIN MPV17"/>
    <property type="match status" value="1"/>
</dbReference>
<dbReference type="EMBL" id="CAJNNW010032820">
    <property type="protein sequence ID" value="CAE8715577.1"/>
    <property type="molecule type" value="Genomic_DNA"/>
</dbReference>
<dbReference type="OrthoDB" id="430207at2759"/>
<evidence type="ECO:0000313" key="7">
    <source>
        <dbReference type="EMBL" id="CAE8638154.1"/>
    </source>
</evidence>
<keyword evidence="3 6" id="KW-0812">Transmembrane</keyword>
<evidence type="ECO:0000256" key="6">
    <source>
        <dbReference type="RuleBase" id="RU363053"/>
    </source>
</evidence>
<organism evidence="7 9">
    <name type="scientific">Polarella glacialis</name>
    <name type="common">Dinoflagellate</name>
    <dbReference type="NCBI Taxonomy" id="89957"/>
    <lineage>
        <taxon>Eukaryota</taxon>
        <taxon>Sar</taxon>
        <taxon>Alveolata</taxon>
        <taxon>Dinophyceae</taxon>
        <taxon>Suessiales</taxon>
        <taxon>Suessiaceae</taxon>
        <taxon>Polarella</taxon>
    </lineage>
</organism>
<keyword evidence="5 6" id="KW-0472">Membrane</keyword>
<comment type="subcellular location">
    <subcellularLocation>
        <location evidence="1">Membrane</location>
        <topology evidence="1">Multi-pass membrane protein</topology>
    </subcellularLocation>
</comment>
<dbReference type="InterPro" id="IPR007248">
    <property type="entry name" value="Mpv17_PMP22"/>
</dbReference>
<evidence type="ECO:0000256" key="3">
    <source>
        <dbReference type="ARBA" id="ARBA00022692"/>
    </source>
</evidence>
<gene>
    <name evidence="7" type="ORF">PGLA1383_LOCUS53408</name>
    <name evidence="8" type="ORF">PGLA2088_LOCUS38625</name>
</gene>
<sequence length="198" mass="22251">MLLKVNLGRLWPWVPWFKTAAQSACISAAADLTTQWAVSEKKVDSSEGNGSSSSNQGGFDFRRAGSYGAFGFFYSGFVERLFYLKADSVFGVQSTFAVVSKKVAADSLVHATLLYVPVFYMMTGLLQGLSLSDTFDRLNSQYSDTLRAYWMMWPGAVFVMFWAVPERNRIIFTAYCGFFEKCIYSWLELRSRSPGLAI</sequence>
<evidence type="ECO:0000313" key="9">
    <source>
        <dbReference type="Proteomes" id="UP000654075"/>
    </source>
</evidence>
<dbReference type="Pfam" id="PF04117">
    <property type="entry name" value="Mpv17_PMP22"/>
    <property type="match status" value="1"/>
</dbReference>
<protein>
    <submittedName>
        <fullName evidence="7">Uncharacterized protein</fullName>
    </submittedName>
</protein>
<name>A0A813HK89_POLGL</name>
<dbReference type="GO" id="GO:0016020">
    <property type="term" value="C:membrane"/>
    <property type="evidence" value="ECO:0007669"/>
    <property type="project" value="UniProtKB-SubCell"/>
</dbReference>
<dbReference type="AlphaFoldDB" id="A0A813HK89"/>
<evidence type="ECO:0000256" key="1">
    <source>
        <dbReference type="ARBA" id="ARBA00004141"/>
    </source>
</evidence>
<feature type="transmembrane region" description="Helical" evidence="6">
    <location>
        <begin position="108"/>
        <end position="126"/>
    </location>
</feature>
<evidence type="ECO:0000256" key="2">
    <source>
        <dbReference type="ARBA" id="ARBA00006824"/>
    </source>
</evidence>
<keyword evidence="9" id="KW-1185">Reference proteome</keyword>
<comment type="caution">
    <text evidence="7">The sequence shown here is derived from an EMBL/GenBank/DDBJ whole genome shotgun (WGS) entry which is preliminary data.</text>
</comment>
<feature type="transmembrane region" description="Helical" evidence="6">
    <location>
        <begin position="146"/>
        <end position="164"/>
    </location>
</feature>
<evidence type="ECO:0000313" key="8">
    <source>
        <dbReference type="EMBL" id="CAE8715577.1"/>
    </source>
</evidence>
<evidence type="ECO:0000256" key="5">
    <source>
        <dbReference type="ARBA" id="ARBA00023136"/>
    </source>
</evidence>
<dbReference type="Proteomes" id="UP000626109">
    <property type="component" value="Unassembled WGS sequence"/>
</dbReference>
<proteinExistence type="inferred from homology"/>
<accession>A0A813HK89</accession>
<evidence type="ECO:0000256" key="4">
    <source>
        <dbReference type="ARBA" id="ARBA00022989"/>
    </source>
</evidence>
<dbReference type="GO" id="GO:0005737">
    <property type="term" value="C:cytoplasm"/>
    <property type="evidence" value="ECO:0007669"/>
    <property type="project" value="TreeGrafter"/>
</dbReference>
<comment type="similarity">
    <text evidence="2 6">Belongs to the peroxisomal membrane protein PXMP2/4 family.</text>
</comment>
<dbReference type="Proteomes" id="UP000654075">
    <property type="component" value="Unassembled WGS sequence"/>
</dbReference>
<reference evidence="7" key="1">
    <citation type="submission" date="2021-02" db="EMBL/GenBank/DDBJ databases">
        <authorList>
            <person name="Dougan E. K."/>
            <person name="Rhodes N."/>
            <person name="Thang M."/>
            <person name="Chan C."/>
        </authorList>
    </citation>
    <scope>NUCLEOTIDE SEQUENCE</scope>
</reference>
<keyword evidence="4 6" id="KW-1133">Transmembrane helix</keyword>
<dbReference type="EMBL" id="CAJNNV010031876">
    <property type="protein sequence ID" value="CAE8638154.1"/>
    <property type="molecule type" value="Genomic_DNA"/>
</dbReference>
<dbReference type="PANTHER" id="PTHR11266">
    <property type="entry name" value="PEROXISOMAL MEMBRANE PROTEIN 2, PXMP2 MPV17"/>
    <property type="match status" value="1"/>
</dbReference>